<dbReference type="Proteomes" id="UP000019489">
    <property type="component" value="Unassembled WGS sequence"/>
</dbReference>
<organism evidence="2 3">
    <name type="scientific">Intrasporangium oryzae NRRL B-24470</name>
    <dbReference type="NCBI Taxonomy" id="1386089"/>
    <lineage>
        <taxon>Bacteria</taxon>
        <taxon>Bacillati</taxon>
        <taxon>Actinomycetota</taxon>
        <taxon>Actinomycetes</taxon>
        <taxon>Micrococcales</taxon>
        <taxon>Intrasporangiaceae</taxon>
        <taxon>Intrasporangium</taxon>
    </lineage>
</organism>
<sequence length="270" mass="28091">MFNKDRIGEGGDARLAALVQTLDVQAEQPAVVRLRAWSLAALDPRPGETAVDVGSGTGSEVLRLAELVGQSGRAIGVEPNPGLRGVAQERAASAGATTASFVEGEAAALPLDDGSVDVLRCERVLQHLDDPQAAVDDFARVLRPGGRVAILDSDWGTVVTHPGDPQLLRRYAESNWSRMANPFSGRHLANQLRSAGLDVDPDIGSSALIMPPLAVVNGGLLRANAEAAVADGHLTREEVEGLVAEVTAAAEAGTAFISVTMFAVVARKPA</sequence>
<dbReference type="STRING" id="1386089.N865_04945"/>
<dbReference type="Pfam" id="PF08241">
    <property type="entry name" value="Methyltransf_11"/>
    <property type="match status" value="1"/>
</dbReference>
<dbReference type="PANTHER" id="PTHR42912">
    <property type="entry name" value="METHYLTRANSFERASE"/>
    <property type="match status" value="1"/>
</dbReference>
<name>W9GC99_9MICO</name>
<dbReference type="InterPro" id="IPR013216">
    <property type="entry name" value="Methyltransf_11"/>
</dbReference>
<evidence type="ECO:0000313" key="3">
    <source>
        <dbReference type="Proteomes" id="UP000019489"/>
    </source>
</evidence>
<dbReference type="CDD" id="cd02440">
    <property type="entry name" value="AdoMet_MTases"/>
    <property type="match status" value="1"/>
</dbReference>
<dbReference type="eggNOG" id="COG2226">
    <property type="taxonomic scope" value="Bacteria"/>
</dbReference>
<comment type="caution">
    <text evidence="2">The sequence shown here is derived from an EMBL/GenBank/DDBJ whole genome shotgun (WGS) entry which is preliminary data.</text>
</comment>
<dbReference type="InterPro" id="IPR029063">
    <property type="entry name" value="SAM-dependent_MTases_sf"/>
</dbReference>
<keyword evidence="2" id="KW-0489">Methyltransferase</keyword>
<reference evidence="2 3" key="1">
    <citation type="submission" date="2013-08" db="EMBL/GenBank/DDBJ databases">
        <title>Intrasporangium oryzae NRRL B-24470.</title>
        <authorList>
            <person name="Liu H."/>
            <person name="Wang G."/>
        </authorList>
    </citation>
    <scope>NUCLEOTIDE SEQUENCE [LARGE SCALE GENOMIC DNA]</scope>
    <source>
        <strain evidence="2 3">NRRL B-24470</strain>
    </source>
</reference>
<dbReference type="OrthoDB" id="9805171at2"/>
<gene>
    <name evidence="2" type="ORF">N865_04945</name>
</gene>
<dbReference type="PANTHER" id="PTHR42912:SF93">
    <property type="entry name" value="N6-ADENOSINE-METHYLTRANSFERASE TMT1A"/>
    <property type="match status" value="1"/>
</dbReference>
<protein>
    <submittedName>
        <fullName evidence="2">Methyltransferase</fullName>
    </submittedName>
</protein>
<proteinExistence type="predicted"/>
<accession>W9GC99</accession>
<dbReference type="GO" id="GO:0008757">
    <property type="term" value="F:S-adenosylmethionine-dependent methyltransferase activity"/>
    <property type="evidence" value="ECO:0007669"/>
    <property type="project" value="InterPro"/>
</dbReference>
<evidence type="ECO:0000259" key="1">
    <source>
        <dbReference type="Pfam" id="PF08241"/>
    </source>
</evidence>
<dbReference type="Gene3D" id="3.40.50.150">
    <property type="entry name" value="Vaccinia Virus protein VP39"/>
    <property type="match status" value="1"/>
</dbReference>
<dbReference type="GO" id="GO:0032259">
    <property type="term" value="P:methylation"/>
    <property type="evidence" value="ECO:0007669"/>
    <property type="project" value="UniProtKB-KW"/>
</dbReference>
<dbReference type="SUPFAM" id="SSF53335">
    <property type="entry name" value="S-adenosyl-L-methionine-dependent methyltransferases"/>
    <property type="match status" value="1"/>
</dbReference>
<keyword evidence="3" id="KW-1185">Reference proteome</keyword>
<keyword evidence="2" id="KW-0808">Transferase</keyword>
<evidence type="ECO:0000313" key="2">
    <source>
        <dbReference type="EMBL" id="EWT02443.1"/>
    </source>
</evidence>
<dbReference type="InterPro" id="IPR050508">
    <property type="entry name" value="Methyltransf_Superfamily"/>
</dbReference>
<feature type="domain" description="Methyltransferase type 11" evidence="1">
    <location>
        <begin position="51"/>
        <end position="150"/>
    </location>
</feature>
<dbReference type="EMBL" id="AWSA01000010">
    <property type="protein sequence ID" value="EWT02443.1"/>
    <property type="molecule type" value="Genomic_DNA"/>
</dbReference>
<dbReference type="AlphaFoldDB" id="W9GC99"/>